<proteinExistence type="predicted"/>
<dbReference type="EMBL" id="ML976615">
    <property type="protein sequence ID" value="KAF1847297.1"/>
    <property type="molecule type" value="Genomic_DNA"/>
</dbReference>
<dbReference type="RefSeq" id="XP_040789860.1">
    <property type="nucleotide sequence ID" value="XM_040938523.1"/>
</dbReference>
<organism evidence="1 2">
    <name type="scientific">Cucurbitaria berberidis CBS 394.84</name>
    <dbReference type="NCBI Taxonomy" id="1168544"/>
    <lineage>
        <taxon>Eukaryota</taxon>
        <taxon>Fungi</taxon>
        <taxon>Dikarya</taxon>
        <taxon>Ascomycota</taxon>
        <taxon>Pezizomycotina</taxon>
        <taxon>Dothideomycetes</taxon>
        <taxon>Pleosporomycetidae</taxon>
        <taxon>Pleosporales</taxon>
        <taxon>Pleosporineae</taxon>
        <taxon>Cucurbitariaceae</taxon>
        <taxon>Cucurbitaria</taxon>
    </lineage>
</organism>
<gene>
    <name evidence="1" type="ORF">K460DRAFT_56433</name>
</gene>
<comment type="caution">
    <text evidence="1">The sequence shown here is derived from an EMBL/GenBank/DDBJ whole genome shotgun (WGS) entry which is preliminary data.</text>
</comment>
<evidence type="ECO:0000313" key="2">
    <source>
        <dbReference type="Proteomes" id="UP000800039"/>
    </source>
</evidence>
<reference evidence="1" key="1">
    <citation type="submission" date="2020-01" db="EMBL/GenBank/DDBJ databases">
        <authorList>
            <consortium name="DOE Joint Genome Institute"/>
            <person name="Haridas S."/>
            <person name="Albert R."/>
            <person name="Binder M."/>
            <person name="Bloem J."/>
            <person name="Labutti K."/>
            <person name="Salamov A."/>
            <person name="Andreopoulos B."/>
            <person name="Baker S.E."/>
            <person name="Barry K."/>
            <person name="Bills G."/>
            <person name="Bluhm B.H."/>
            <person name="Cannon C."/>
            <person name="Castanera R."/>
            <person name="Culley D.E."/>
            <person name="Daum C."/>
            <person name="Ezra D."/>
            <person name="Gonzalez J.B."/>
            <person name="Henrissat B."/>
            <person name="Kuo A."/>
            <person name="Liang C."/>
            <person name="Lipzen A."/>
            <person name="Lutzoni F."/>
            <person name="Magnuson J."/>
            <person name="Mondo S."/>
            <person name="Nolan M."/>
            <person name="Ohm R."/>
            <person name="Pangilinan J."/>
            <person name="Park H.-J."/>
            <person name="Ramirez L."/>
            <person name="Alfaro M."/>
            <person name="Sun H."/>
            <person name="Tritt A."/>
            <person name="Yoshinaga Y."/>
            <person name="Zwiers L.-H."/>
            <person name="Turgeon B.G."/>
            <person name="Goodwin S.B."/>
            <person name="Spatafora J.W."/>
            <person name="Crous P.W."/>
            <person name="Grigoriev I.V."/>
        </authorList>
    </citation>
    <scope>NUCLEOTIDE SEQUENCE</scope>
    <source>
        <strain evidence="1">CBS 394.84</strain>
    </source>
</reference>
<keyword evidence="2" id="KW-1185">Reference proteome</keyword>
<dbReference type="GeneID" id="63855779"/>
<evidence type="ECO:0000313" key="1">
    <source>
        <dbReference type="EMBL" id="KAF1847297.1"/>
    </source>
</evidence>
<name>A0A9P4LAF2_9PLEO</name>
<accession>A0A9P4LAF2</accession>
<dbReference type="AlphaFoldDB" id="A0A9P4LAF2"/>
<dbReference type="Proteomes" id="UP000800039">
    <property type="component" value="Unassembled WGS sequence"/>
</dbReference>
<sequence length="93" mass="10403">MRGLSHACMHPCSETSLRAGPRRWNFDVFQLPRLPDTLCCCFTVSLVCSQVRRVTVTEGRLEASTYASLGCAITAMTGFLHATRTGRRRRVAR</sequence>
<protein>
    <submittedName>
        <fullName evidence="1">Uncharacterized protein</fullName>
    </submittedName>
</protein>